<feature type="region of interest" description="Disordered" evidence="9">
    <location>
        <begin position="26"/>
        <end position="69"/>
    </location>
</feature>
<feature type="compositionally biased region" description="Basic and acidic residues" evidence="9">
    <location>
        <begin position="109"/>
        <end position="137"/>
    </location>
</feature>
<evidence type="ECO:0000256" key="4">
    <source>
        <dbReference type="ARBA" id="ARBA00022723"/>
    </source>
</evidence>
<dbReference type="GeneID" id="63843160"/>
<dbReference type="SUPFAM" id="SSF57850">
    <property type="entry name" value="RING/U-box"/>
    <property type="match status" value="1"/>
</dbReference>
<dbReference type="Proteomes" id="UP000803844">
    <property type="component" value="Unassembled WGS sequence"/>
</dbReference>
<dbReference type="SMART" id="SM00647">
    <property type="entry name" value="IBR"/>
    <property type="match status" value="2"/>
</dbReference>
<comment type="caution">
    <text evidence="11">The sequence shown here is derived from an EMBL/GenBank/DDBJ whole genome shotgun (WGS) entry which is preliminary data.</text>
</comment>
<dbReference type="CDD" id="cd22584">
    <property type="entry name" value="Rcat_RBR_unk"/>
    <property type="match status" value="1"/>
</dbReference>
<evidence type="ECO:0000256" key="8">
    <source>
        <dbReference type="ARBA" id="ARBA00022833"/>
    </source>
</evidence>
<feature type="region of interest" description="Disordered" evidence="9">
    <location>
        <begin position="109"/>
        <end position="215"/>
    </location>
</feature>
<feature type="compositionally biased region" description="Polar residues" evidence="9">
    <location>
        <begin position="138"/>
        <end position="179"/>
    </location>
</feature>
<dbReference type="Pfam" id="PF01485">
    <property type="entry name" value="IBR"/>
    <property type="match status" value="1"/>
</dbReference>
<evidence type="ECO:0000256" key="3">
    <source>
        <dbReference type="ARBA" id="ARBA00022679"/>
    </source>
</evidence>
<evidence type="ECO:0000256" key="2">
    <source>
        <dbReference type="ARBA" id="ARBA00012251"/>
    </source>
</evidence>
<dbReference type="InterPro" id="IPR002867">
    <property type="entry name" value="IBR_dom"/>
</dbReference>
<keyword evidence="8" id="KW-0862">Zinc</keyword>
<evidence type="ECO:0000313" key="12">
    <source>
        <dbReference type="Proteomes" id="UP000803844"/>
    </source>
</evidence>
<evidence type="ECO:0000256" key="1">
    <source>
        <dbReference type="ARBA" id="ARBA00001798"/>
    </source>
</evidence>
<feature type="domain" description="RING-type" evidence="10">
    <location>
        <begin position="268"/>
        <end position="456"/>
    </location>
</feature>
<accession>A0A9P4XX74</accession>
<dbReference type="RefSeq" id="XP_040773535.1">
    <property type="nucleotide sequence ID" value="XM_040926031.1"/>
</dbReference>
<keyword evidence="5" id="KW-0677">Repeat</keyword>
<dbReference type="CDD" id="cd20335">
    <property type="entry name" value="BRcat_RBR"/>
    <property type="match status" value="1"/>
</dbReference>
<evidence type="ECO:0000256" key="9">
    <source>
        <dbReference type="SAM" id="MobiDB-lite"/>
    </source>
</evidence>
<dbReference type="EC" id="2.3.2.31" evidence="2"/>
<protein>
    <recommendedName>
        <fullName evidence="2">RBR-type E3 ubiquitin transferase</fullName>
        <ecNumber evidence="2">2.3.2.31</ecNumber>
    </recommendedName>
</protein>
<sequence length="456" mass="50864">MAETKGRPNYDLSSFLTFTLPKVEQDANSAELSAVPPKGEPIQDSDKQQESQSPDSVPPANVESEDLIDLAKYGPPDALVRLNQVVPSQVKAVIDSSIDNIRAQVAAETELHRQQKEQEERRKIEEKASQSVDESKISETNQVGPDDTPVSNATSIHSDSESFCTASEGRTMSLDSTSEAETEAVSLGAATEQTGLGAGSMGRPKSSSTLGLPPRRRDLLKAVLQKIGDTDTRRRVLHRSTGALRQSEAQLRAKFRHARETLQRQGVESSECISCFDDFAPKNMVQLQCHNYCKPCFENLIAHSIETEAQWPPKCCLNPIDHKKCLRHISGKLEQQYTKKRLEYSTPIDKRYYCPIPDCGVFVPVENSDAAYGRATCSWGHVTCVNCRQQAHDDATQCVKNQDMKLVQRLAQEQGWKQCYRCHTMVEHRTACRHITCRCGAEFCYVCGKVWYTCGC</sequence>
<keyword evidence="12" id="KW-1185">Reference proteome</keyword>
<keyword evidence="7" id="KW-0833">Ubl conjugation pathway</keyword>
<name>A0A9P4XX74_CRYP1</name>
<dbReference type="EMBL" id="MU032350">
    <property type="protein sequence ID" value="KAF3762556.1"/>
    <property type="molecule type" value="Genomic_DNA"/>
</dbReference>
<keyword evidence="6" id="KW-0863">Zinc-finger</keyword>
<organism evidence="11 12">
    <name type="scientific">Cryphonectria parasitica (strain ATCC 38755 / EP155)</name>
    <dbReference type="NCBI Taxonomy" id="660469"/>
    <lineage>
        <taxon>Eukaryota</taxon>
        <taxon>Fungi</taxon>
        <taxon>Dikarya</taxon>
        <taxon>Ascomycota</taxon>
        <taxon>Pezizomycotina</taxon>
        <taxon>Sordariomycetes</taxon>
        <taxon>Sordariomycetidae</taxon>
        <taxon>Diaporthales</taxon>
        <taxon>Cryphonectriaceae</taxon>
        <taxon>Cryphonectria-Endothia species complex</taxon>
        <taxon>Cryphonectria</taxon>
    </lineage>
</organism>
<comment type="catalytic activity">
    <reaction evidence="1">
        <text>[E2 ubiquitin-conjugating enzyme]-S-ubiquitinyl-L-cysteine + [acceptor protein]-L-lysine = [E2 ubiquitin-conjugating enzyme]-L-cysteine + [acceptor protein]-N(6)-ubiquitinyl-L-lysine.</text>
        <dbReference type="EC" id="2.3.2.31"/>
    </reaction>
</comment>
<feature type="non-terminal residue" evidence="11">
    <location>
        <position position="456"/>
    </location>
</feature>
<evidence type="ECO:0000259" key="10">
    <source>
        <dbReference type="PROSITE" id="PS51873"/>
    </source>
</evidence>
<evidence type="ECO:0000313" key="11">
    <source>
        <dbReference type="EMBL" id="KAF3762556.1"/>
    </source>
</evidence>
<evidence type="ECO:0000256" key="5">
    <source>
        <dbReference type="ARBA" id="ARBA00022737"/>
    </source>
</evidence>
<proteinExistence type="predicted"/>
<dbReference type="GO" id="GO:0008270">
    <property type="term" value="F:zinc ion binding"/>
    <property type="evidence" value="ECO:0007669"/>
    <property type="project" value="UniProtKB-KW"/>
</dbReference>
<dbReference type="GO" id="GO:0016567">
    <property type="term" value="P:protein ubiquitination"/>
    <property type="evidence" value="ECO:0007669"/>
    <property type="project" value="InterPro"/>
</dbReference>
<dbReference type="PROSITE" id="PS51873">
    <property type="entry name" value="TRIAD"/>
    <property type="match status" value="1"/>
</dbReference>
<reference evidence="11" key="1">
    <citation type="journal article" date="2020" name="Phytopathology">
        <title>Genome sequence of the chestnut blight fungus Cryphonectria parasitica EP155: A fundamental resource for an archetypical invasive plant pathogen.</title>
        <authorList>
            <person name="Crouch J.A."/>
            <person name="Dawe A."/>
            <person name="Aerts A."/>
            <person name="Barry K."/>
            <person name="Churchill A.C.L."/>
            <person name="Grimwood J."/>
            <person name="Hillman B."/>
            <person name="Milgroom M.G."/>
            <person name="Pangilinan J."/>
            <person name="Smith M."/>
            <person name="Salamov A."/>
            <person name="Schmutz J."/>
            <person name="Yadav J."/>
            <person name="Grigoriev I.V."/>
            <person name="Nuss D."/>
        </authorList>
    </citation>
    <scope>NUCLEOTIDE SEQUENCE</scope>
    <source>
        <strain evidence="11">EP155</strain>
    </source>
</reference>
<dbReference type="PANTHER" id="PTHR11685">
    <property type="entry name" value="RBR FAMILY RING FINGER AND IBR DOMAIN-CONTAINING"/>
    <property type="match status" value="1"/>
</dbReference>
<dbReference type="InterPro" id="IPR044066">
    <property type="entry name" value="TRIAD_supradom"/>
</dbReference>
<gene>
    <name evidence="11" type="ORF">M406DRAFT_82840</name>
</gene>
<keyword evidence="4" id="KW-0479">Metal-binding</keyword>
<dbReference type="InterPro" id="IPR031127">
    <property type="entry name" value="E3_UB_ligase_RBR"/>
</dbReference>
<evidence type="ECO:0000256" key="7">
    <source>
        <dbReference type="ARBA" id="ARBA00022786"/>
    </source>
</evidence>
<keyword evidence="3" id="KW-0808">Transferase</keyword>
<dbReference type="Gene3D" id="1.20.120.1750">
    <property type="match status" value="1"/>
</dbReference>
<dbReference type="AlphaFoldDB" id="A0A9P4XX74"/>
<dbReference type="GO" id="GO:0061630">
    <property type="term" value="F:ubiquitin protein ligase activity"/>
    <property type="evidence" value="ECO:0007669"/>
    <property type="project" value="UniProtKB-EC"/>
</dbReference>
<evidence type="ECO:0000256" key="6">
    <source>
        <dbReference type="ARBA" id="ARBA00022771"/>
    </source>
</evidence>
<dbReference type="OrthoDB" id="9977870at2759"/>